<evidence type="ECO:0000313" key="10">
    <source>
        <dbReference type="EMBL" id="GMA39216.1"/>
    </source>
</evidence>
<comment type="function">
    <text evidence="7">Key enzyme in folate metabolism. Catalyzes an essential reaction for de novo glycine and purine synthesis, and for DNA precursor synthesis.</text>
</comment>
<dbReference type="EC" id="1.5.1.3" evidence="3 7"/>
<comment type="pathway">
    <text evidence="1 7">Cofactor biosynthesis; tetrahydrofolate biosynthesis; 5,6,7,8-tetrahydrofolate from 7,8-dihydrofolate: step 1/1.</text>
</comment>
<comment type="similarity">
    <text evidence="2 7">Belongs to the dihydrofolate reductase family.</text>
</comment>
<dbReference type="InterPro" id="IPR001796">
    <property type="entry name" value="DHFR_dom"/>
</dbReference>
<evidence type="ECO:0000256" key="8">
    <source>
        <dbReference type="SAM" id="MobiDB-lite"/>
    </source>
</evidence>
<keyword evidence="6 7" id="KW-0560">Oxidoreductase</keyword>
<keyword evidence="11" id="KW-1185">Reference proteome</keyword>
<dbReference type="PANTHER" id="PTHR48069:SF3">
    <property type="entry name" value="DIHYDROFOLATE REDUCTASE"/>
    <property type="match status" value="1"/>
</dbReference>
<evidence type="ECO:0000256" key="4">
    <source>
        <dbReference type="ARBA" id="ARBA00022563"/>
    </source>
</evidence>
<evidence type="ECO:0000256" key="6">
    <source>
        <dbReference type="ARBA" id="ARBA00023002"/>
    </source>
</evidence>
<dbReference type="Pfam" id="PF00186">
    <property type="entry name" value="DHFR_1"/>
    <property type="match status" value="1"/>
</dbReference>
<evidence type="ECO:0000256" key="1">
    <source>
        <dbReference type="ARBA" id="ARBA00004903"/>
    </source>
</evidence>
<organism evidence="10 11">
    <name type="scientific">Mobilicoccus caccae</name>
    <dbReference type="NCBI Taxonomy" id="1859295"/>
    <lineage>
        <taxon>Bacteria</taxon>
        <taxon>Bacillati</taxon>
        <taxon>Actinomycetota</taxon>
        <taxon>Actinomycetes</taxon>
        <taxon>Micrococcales</taxon>
        <taxon>Dermatophilaceae</taxon>
        <taxon>Mobilicoccus</taxon>
    </lineage>
</organism>
<evidence type="ECO:0000256" key="5">
    <source>
        <dbReference type="ARBA" id="ARBA00022857"/>
    </source>
</evidence>
<keyword evidence="4 7" id="KW-0554">One-carbon metabolism</keyword>
<feature type="domain" description="DHFR" evidence="9">
    <location>
        <begin position="23"/>
        <end position="181"/>
    </location>
</feature>
<keyword evidence="5 7" id="KW-0521">NADP</keyword>
<comment type="caution">
    <text evidence="10">The sequence shown here is derived from an EMBL/GenBank/DDBJ whole genome shotgun (WGS) entry which is preliminary data.</text>
</comment>
<dbReference type="CDD" id="cd00209">
    <property type="entry name" value="DHFR"/>
    <property type="match status" value="1"/>
</dbReference>
<dbReference type="RefSeq" id="WP_284303180.1">
    <property type="nucleotide sequence ID" value="NZ_BSUO01000001.1"/>
</dbReference>
<dbReference type="SUPFAM" id="SSF53597">
    <property type="entry name" value="Dihydrofolate reductase-like"/>
    <property type="match status" value="1"/>
</dbReference>
<dbReference type="PRINTS" id="PR00070">
    <property type="entry name" value="DHFR"/>
</dbReference>
<dbReference type="InterPro" id="IPR012259">
    <property type="entry name" value="DHFR"/>
</dbReference>
<dbReference type="PROSITE" id="PS51330">
    <property type="entry name" value="DHFR_2"/>
    <property type="match status" value="1"/>
</dbReference>
<protein>
    <recommendedName>
        <fullName evidence="3 7">Dihydrofolate reductase</fullName>
        <ecNumber evidence="3 7">1.5.1.3</ecNumber>
    </recommendedName>
</protein>
<dbReference type="Proteomes" id="UP001157126">
    <property type="component" value="Unassembled WGS sequence"/>
</dbReference>
<dbReference type="EMBL" id="BSUO01000001">
    <property type="protein sequence ID" value="GMA39216.1"/>
    <property type="molecule type" value="Genomic_DNA"/>
</dbReference>
<name>A0ABQ6IP47_9MICO</name>
<dbReference type="PANTHER" id="PTHR48069">
    <property type="entry name" value="DIHYDROFOLATE REDUCTASE"/>
    <property type="match status" value="1"/>
</dbReference>
<evidence type="ECO:0000259" key="9">
    <source>
        <dbReference type="PROSITE" id="PS51330"/>
    </source>
</evidence>
<sequence length="181" mass="19644">MPSDELDPARPDATEPGENEPGEVVLVAMVAANGVIGDGTDQPWHLREDLRRFKRLTTGHPLVMGRATYDAIGRLLPGRETVVLTLDREWSTEGAHVAHDVEEALRVAAGLPGGESVMVLGGGQIYAAVMPRATRLELTEVDAPAEGEVRFPEVDPSTWTEVSRDDRAAFAFVTYRRVDGT</sequence>
<evidence type="ECO:0000256" key="3">
    <source>
        <dbReference type="ARBA" id="ARBA00012856"/>
    </source>
</evidence>
<feature type="region of interest" description="Disordered" evidence="8">
    <location>
        <begin position="1"/>
        <end position="21"/>
    </location>
</feature>
<dbReference type="PIRSF" id="PIRSF000194">
    <property type="entry name" value="DHFR"/>
    <property type="match status" value="1"/>
</dbReference>
<proteinExistence type="inferred from homology"/>
<reference evidence="11" key="1">
    <citation type="journal article" date="2019" name="Int. J. Syst. Evol. Microbiol.">
        <title>The Global Catalogue of Microorganisms (GCM) 10K type strain sequencing project: providing services to taxonomists for standard genome sequencing and annotation.</title>
        <authorList>
            <consortium name="The Broad Institute Genomics Platform"/>
            <consortium name="The Broad Institute Genome Sequencing Center for Infectious Disease"/>
            <person name="Wu L."/>
            <person name="Ma J."/>
        </authorList>
    </citation>
    <scope>NUCLEOTIDE SEQUENCE [LARGE SCALE GENOMIC DNA]</scope>
    <source>
        <strain evidence="11">NBRC 113072</strain>
    </source>
</reference>
<evidence type="ECO:0000256" key="7">
    <source>
        <dbReference type="PIRNR" id="PIRNR000194"/>
    </source>
</evidence>
<dbReference type="InterPro" id="IPR024072">
    <property type="entry name" value="DHFR-like_dom_sf"/>
</dbReference>
<gene>
    <name evidence="10" type="ORF">GCM10025883_12610</name>
</gene>
<comment type="catalytic activity">
    <reaction evidence="7">
        <text>(6S)-5,6,7,8-tetrahydrofolate + NADP(+) = 7,8-dihydrofolate + NADPH + H(+)</text>
        <dbReference type="Rhea" id="RHEA:15009"/>
        <dbReference type="ChEBI" id="CHEBI:15378"/>
        <dbReference type="ChEBI" id="CHEBI:57451"/>
        <dbReference type="ChEBI" id="CHEBI:57453"/>
        <dbReference type="ChEBI" id="CHEBI:57783"/>
        <dbReference type="ChEBI" id="CHEBI:58349"/>
        <dbReference type="EC" id="1.5.1.3"/>
    </reaction>
</comment>
<evidence type="ECO:0000256" key="2">
    <source>
        <dbReference type="ARBA" id="ARBA00009539"/>
    </source>
</evidence>
<dbReference type="Gene3D" id="3.40.430.10">
    <property type="entry name" value="Dihydrofolate Reductase, subunit A"/>
    <property type="match status" value="1"/>
</dbReference>
<evidence type="ECO:0000313" key="11">
    <source>
        <dbReference type="Proteomes" id="UP001157126"/>
    </source>
</evidence>
<accession>A0ABQ6IP47</accession>